<feature type="coiled-coil region" evidence="1">
    <location>
        <begin position="294"/>
        <end position="325"/>
    </location>
</feature>
<reference evidence="3" key="1">
    <citation type="journal article" date="2019" name="Int. J. Syst. Evol. Microbiol.">
        <title>The Global Catalogue of Microorganisms (GCM) 10K type strain sequencing project: providing services to taxonomists for standard genome sequencing and annotation.</title>
        <authorList>
            <consortium name="The Broad Institute Genomics Platform"/>
            <consortium name="The Broad Institute Genome Sequencing Center for Infectious Disease"/>
            <person name="Wu L."/>
            <person name="Ma J."/>
        </authorList>
    </citation>
    <scope>NUCLEOTIDE SEQUENCE [LARGE SCALE GENOMIC DNA]</scope>
    <source>
        <strain evidence="3">KCTC 42953</strain>
    </source>
</reference>
<dbReference type="RefSeq" id="WP_077412775.1">
    <property type="nucleotide sequence ID" value="NZ_JBHRTS010000011.1"/>
</dbReference>
<name>A0ABV7JFJ3_9GAMM</name>
<evidence type="ECO:0000313" key="3">
    <source>
        <dbReference type="Proteomes" id="UP001595533"/>
    </source>
</evidence>
<keyword evidence="1" id="KW-0175">Coiled coil</keyword>
<evidence type="ECO:0008006" key="4">
    <source>
        <dbReference type="Google" id="ProtNLM"/>
    </source>
</evidence>
<organism evidence="2 3">
    <name type="scientific">Marinicella sediminis</name>
    <dbReference type="NCBI Taxonomy" id="1792834"/>
    <lineage>
        <taxon>Bacteria</taxon>
        <taxon>Pseudomonadati</taxon>
        <taxon>Pseudomonadota</taxon>
        <taxon>Gammaproteobacteria</taxon>
        <taxon>Lysobacterales</taxon>
        <taxon>Marinicellaceae</taxon>
        <taxon>Marinicella</taxon>
    </lineage>
</organism>
<gene>
    <name evidence="2" type="ORF">ACFODZ_16605</name>
</gene>
<sequence length="341" mass="38644">MTESLPVHLPSLQVPVASDDANSEAGIAQLLNDWSVWLRQMDPHDLPLVQQVTDALLELGMTEQQAFWALDEGLKLPLEQHLSSGLTADSVHDLLQELQQYIRSITPPKNKRPSLIEQLKLLFSSHLSPWDLWLEHFSDQQQDIKALSARLERGLGTLNGENQVMASHQMIIRQHISQLQKVYDLAVALGKGFGELLTALSADTAAVCSQIEQEFLPVIQKRVIELQQQLLMARQADLTFDMLIKQNQHLSRDITVAMNNSQQILEVTAGLVVARRRNHHGKQQSMNQHSIQLADIRKAQLQEAQEQIKRALEDIEQVKEDARQSHQYLLKEQSISTENQV</sequence>
<evidence type="ECO:0000256" key="1">
    <source>
        <dbReference type="SAM" id="Coils"/>
    </source>
</evidence>
<dbReference type="EMBL" id="JBHRTS010000011">
    <property type="protein sequence ID" value="MFC3195877.1"/>
    <property type="molecule type" value="Genomic_DNA"/>
</dbReference>
<proteinExistence type="predicted"/>
<dbReference type="Proteomes" id="UP001595533">
    <property type="component" value="Unassembled WGS sequence"/>
</dbReference>
<comment type="caution">
    <text evidence="2">The sequence shown here is derived from an EMBL/GenBank/DDBJ whole genome shotgun (WGS) entry which is preliminary data.</text>
</comment>
<protein>
    <recommendedName>
        <fullName evidence="4">Toxic anion resistance protein</fullName>
    </recommendedName>
</protein>
<keyword evidence="3" id="KW-1185">Reference proteome</keyword>
<evidence type="ECO:0000313" key="2">
    <source>
        <dbReference type="EMBL" id="MFC3195877.1"/>
    </source>
</evidence>
<accession>A0ABV7JFJ3</accession>